<evidence type="ECO:0000313" key="2">
    <source>
        <dbReference type="EMBL" id="MDD0813994.1"/>
    </source>
</evidence>
<feature type="domain" description="GST N-terminal" evidence="1">
    <location>
        <begin position="9"/>
        <end position="88"/>
    </location>
</feature>
<keyword evidence="3" id="KW-1185">Reference proteome</keyword>
<proteinExistence type="predicted"/>
<dbReference type="InterPro" id="IPR050983">
    <property type="entry name" value="GST_Omega/HSP26"/>
</dbReference>
<dbReference type="Gene3D" id="3.40.30.10">
    <property type="entry name" value="Glutaredoxin"/>
    <property type="match status" value="1"/>
</dbReference>
<gene>
    <name evidence="2" type="ORF">PSQ39_05055</name>
</gene>
<dbReference type="InterPro" id="IPR040079">
    <property type="entry name" value="Glutathione_S-Trfase"/>
</dbReference>
<dbReference type="EMBL" id="JAQSIO010000001">
    <property type="protein sequence ID" value="MDD0813994.1"/>
    <property type="molecule type" value="Genomic_DNA"/>
</dbReference>
<protein>
    <submittedName>
        <fullName evidence="2">Glutathione S-transferase N-terminal domain-containing protein</fullName>
    </submittedName>
</protein>
<dbReference type="SFLD" id="SFLDS00019">
    <property type="entry name" value="Glutathione_Transferase_(cytos"/>
    <property type="match status" value="1"/>
</dbReference>
<dbReference type="SUPFAM" id="SSF47616">
    <property type="entry name" value="GST C-terminal domain-like"/>
    <property type="match status" value="1"/>
</dbReference>
<dbReference type="InterPro" id="IPR004045">
    <property type="entry name" value="Glutathione_S-Trfase_N"/>
</dbReference>
<dbReference type="RefSeq" id="WP_273925580.1">
    <property type="nucleotide sequence ID" value="NZ_JAQSIO010000001.1"/>
</dbReference>
<comment type="caution">
    <text evidence="2">The sequence shown here is derived from an EMBL/GenBank/DDBJ whole genome shotgun (WGS) entry which is preliminary data.</text>
</comment>
<dbReference type="SUPFAM" id="SSF52833">
    <property type="entry name" value="Thioredoxin-like"/>
    <property type="match status" value="1"/>
</dbReference>
<accession>A0ABT5MDE5</accession>
<dbReference type="PANTHER" id="PTHR43968:SF6">
    <property type="entry name" value="GLUTATHIONE S-TRANSFERASE OMEGA"/>
    <property type="match status" value="1"/>
</dbReference>
<reference evidence="2 3" key="1">
    <citation type="submission" date="2023-02" db="EMBL/GenBank/DDBJ databases">
        <title>Bacterial whole genome sequence for Curvibacter sp. HBC28.</title>
        <authorList>
            <person name="Le V."/>
            <person name="Ko S.-R."/>
            <person name="Ahn C.-Y."/>
            <person name="Oh H.-M."/>
        </authorList>
    </citation>
    <scope>NUCLEOTIDE SEQUENCE [LARGE SCALE GENOMIC DNA]</scope>
    <source>
        <strain evidence="2 3">HBC28</strain>
    </source>
</reference>
<dbReference type="Pfam" id="PF13417">
    <property type="entry name" value="GST_N_3"/>
    <property type="match status" value="1"/>
</dbReference>
<dbReference type="Gene3D" id="1.20.1050.10">
    <property type="match status" value="1"/>
</dbReference>
<dbReference type="InterPro" id="IPR036249">
    <property type="entry name" value="Thioredoxin-like_sf"/>
</dbReference>
<organism evidence="2 3">
    <name type="scientific">Curvibacter microcysteis</name>
    <dbReference type="NCBI Taxonomy" id="3026419"/>
    <lineage>
        <taxon>Bacteria</taxon>
        <taxon>Pseudomonadati</taxon>
        <taxon>Pseudomonadota</taxon>
        <taxon>Betaproteobacteria</taxon>
        <taxon>Burkholderiales</taxon>
        <taxon>Comamonadaceae</taxon>
        <taxon>Curvibacter</taxon>
    </lineage>
</organism>
<evidence type="ECO:0000259" key="1">
    <source>
        <dbReference type="PROSITE" id="PS50404"/>
    </source>
</evidence>
<dbReference type="PROSITE" id="PS50404">
    <property type="entry name" value="GST_NTER"/>
    <property type="match status" value="1"/>
</dbReference>
<evidence type="ECO:0000313" key="3">
    <source>
        <dbReference type="Proteomes" id="UP001528672"/>
    </source>
</evidence>
<dbReference type="InterPro" id="IPR036282">
    <property type="entry name" value="Glutathione-S-Trfase_C_sf"/>
</dbReference>
<sequence length="225" mass="25415">MTPEPAAIDPPLLYSFRRCPYAMRARLALRACGLTVRLREVLLRDKPPELLALNPAGTVPVLQLPDGQVLLHSLDIMRWAFAQQPPVGWSRPQGATPTEQEALWLHTLDGAFKRALDGYKYPERHPSLSAETWRDQAVAVLLQPLQRQLQTQHTAFMWGDQPSLLDLALWPFVRQLAQVDAAWWAGATGLEDVRAWLQRGLALPLFESVMGKYPAWHAGETEPRF</sequence>
<dbReference type="PANTHER" id="PTHR43968">
    <property type="match status" value="1"/>
</dbReference>
<dbReference type="Proteomes" id="UP001528672">
    <property type="component" value="Unassembled WGS sequence"/>
</dbReference>
<name>A0ABT5MDE5_9BURK</name>